<protein>
    <submittedName>
        <fullName evidence="2">PIG-L family deacetylase</fullName>
    </submittedName>
</protein>
<dbReference type="SUPFAM" id="SSF102588">
    <property type="entry name" value="LmbE-like"/>
    <property type="match status" value="1"/>
</dbReference>
<keyword evidence="1" id="KW-0862">Zinc</keyword>
<dbReference type="PANTHER" id="PTHR12993">
    <property type="entry name" value="N-ACETYLGLUCOSAMINYL-PHOSPHATIDYLINOSITOL DE-N-ACETYLASE-RELATED"/>
    <property type="match status" value="1"/>
</dbReference>
<dbReference type="Pfam" id="PF02585">
    <property type="entry name" value="PIG-L"/>
    <property type="match status" value="1"/>
</dbReference>
<proteinExistence type="predicted"/>
<dbReference type="AlphaFoldDB" id="A0A365YNH9"/>
<dbReference type="PANTHER" id="PTHR12993:SF11">
    <property type="entry name" value="N-ACETYLGLUCOSAMINYL-PHOSPHATIDYLINOSITOL DE-N-ACETYLASE"/>
    <property type="match status" value="1"/>
</dbReference>
<dbReference type="RefSeq" id="WP_113606407.1">
    <property type="nucleotide sequence ID" value="NZ_POAF01000001.1"/>
</dbReference>
<comment type="caution">
    <text evidence="2">The sequence shown here is derived from an EMBL/GenBank/DDBJ whole genome shotgun (WGS) entry which is preliminary data.</text>
</comment>
<dbReference type="EMBL" id="POAF01000001">
    <property type="protein sequence ID" value="RBM04089.1"/>
    <property type="molecule type" value="Genomic_DNA"/>
</dbReference>
<dbReference type="InterPro" id="IPR024078">
    <property type="entry name" value="LmbE-like_dom_sf"/>
</dbReference>
<dbReference type="Gene3D" id="3.40.50.10320">
    <property type="entry name" value="LmbE-like"/>
    <property type="match status" value="1"/>
</dbReference>
<gene>
    <name evidence="2" type="ORF">C1H84_01975</name>
</gene>
<dbReference type="GO" id="GO:0016811">
    <property type="term" value="F:hydrolase activity, acting on carbon-nitrogen (but not peptide) bonds, in linear amides"/>
    <property type="evidence" value="ECO:0007669"/>
    <property type="project" value="TreeGrafter"/>
</dbReference>
<organism evidence="2 3">
    <name type="scientific">Glutamicibacter soli</name>
    <dbReference type="NCBI Taxonomy" id="453836"/>
    <lineage>
        <taxon>Bacteria</taxon>
        <taxon>Bacillati</taxon>
        <taxon>Actinomycetota</taxon>
        <taxon>Actinomycetes</taxon>
        <taxon>Micrococcales</taxon>
        <taxon>Micrococcaceae</taxon>
        <taxon>Glutamicibacter</taxon>
    </lineage>
</organism>
<keyword evidence="3" id="KW-1185">Reference proteome</keyword>
<dbReference type="Proteomes" id="UP000252167">
    <property type="component" value="Unassembled WGS sequence"/>
</dbReference>
<dbReference type="GO" id="GO:0016137">
    <property type="term" value="P:glycoside metabolic process"/>
    <property type="evidence" value="ECO:0007669"/>
    <property type="project" value="UniProtKB-ARBA"/>
</dbReference>
<sequence>MSEPHSIAVIVAHPDDDAYGCAGSIALHETDPGFKFILVIATDGGAGLIADGIPATPETLGAWRRGESVRAWQAHGRVPDRHVWLDYADGGLHLVEPGELEDRVRRILLEERPQVVATFGPDGITGHRDHIAIGRAADAAFHQAREVPGPGLRRLVHGAVRESTFQRWNASRERRGLPPFDPAVEYQLRPVPDSLIDIEVDTTQVAGRILAGLHEHRSQRPVLTYPGAEAGWERIVGREPAVLAWPPRPPGAPLLTDLFEGL</sequence>
<evidence type="ECO:0000313" key="2">
    <source>
        <dbReference type="EMBL" id="RBM04089.1"/>
    </source>
</evidence>
<evidence type="ECO:0000313" key="3">
    <source>
        <dbReference type="Proteomes" id="UP000252167"/>
    </source>
</evidence>
<dbReference type="InterPro" id="IPR003737">
    <property type="entry name" value="GlcNAc_PI_deacetylase-related"/>
</dbReference>
<name>A0A365YNH9_9MICC</name>
<evidence type="ECO:0000256" key="1">
    <source>
        <dbReference type="ARBA" id="ARBA00022833"/>
    </source>
</evidence>
<accession>A0A365YNH9</accession>
<reference evidence="2 3" key="1">
    <citation type="submission" date="2018-01" db="EMBL/GenBank/DDBJ databases">
        <title>Glutamicibacter soli strain NHPC-3 Whole genome sequence and assembly.</title>
        <authorList>
            <person name="Choudhury P."/>
            <person name="Gupta D."/>
            <person name="Sengupta K."/>
            <person name="Jawed A."/>
            <person name="Sultana N."/>
            <person name="Saha P."/>
        </authorList>
    </citation>
    <scope>NUCLEOTIDE SEQUENCE [LARGE SCALE GENOMIC DNA]</scope>
    <source>
        <strain evidence="2 3">NHPC-3</strain>
    </source>
</reference>